<dbReference type="EMBL" id="MLAK01000559">
    <property type="protein sequence ID" value="OHT12661.1"/>
    <property type="molecule type" value="Genomic_DNA"/>
</dbReference>
<dbReference type="PROSITE" id="PS51411">
    <property type="entry name" value="PSP1_C"/>
    <property type="match status" value="1"/>
</dbReference>
<evidence type="ECO:0000313" key="4">
    <source>
        <dbReference type="Proteomes" id="UP000179807"/>
    </source>
</evidence>
<proteinExistence type="predicted"/>
<dbReference type="InterPro" id="IPR047767">
    <property type="entry name" value="PSP1-like"/>
</dbReference>
<dbReference type="Pfam" id="PF04468">
    <property type="entry name" value="PSP1"/>
    <property type="match status" value="1"/>
</dbReference>
<feature type="compositionally biased region" description="Polar residues" evidence="1">
    <location>
        <begin position="49"/>
        <end position="63"/>
    </location>
</feature>
<dbReference type="PANTHER" id="PTHR43830">
    <property type="entry name" value="PROTEIN PSP1"/>
    <property type="match status" value="1"/>
</dbReference>
<dbReference type="GeneID" id="94834324"/>
<dbReference type="GO" id="GO:0005737">
    <property type="term" value="C:cytoplasm"/>
    <property type="evidence" value="ECO:0007669"/>
    <property type="project" value="TreeGrafter"/>
</dbReference>
<evidence type="ECO:0000256" key="1">
    <source>
        <dbReference type="SAM" id="MobiDB-lite"/>
    </source>
</evidence>
<feature type="domain" description="PSP1 C-terminal" evidence="2">
    <location>
        <begin position="165"/>
        <end position="250"/>
    </location>
</feature>
<evidence type="ECO:0000313" key="3">
    <source>
        <dbReference type="EMBL" id="OHT12661.1"/>
    </source>
</evidence>
<dbReference type="PANTHER" id="PTHR43830:SF3">
    <property type="entry name" value="PROTEIN PSP1"/>
    <property type="match status" value="1"/>
</dbReference>
<comment type="caution">
    <text evidence="3">The sequence shown here is derived from an EMBL/GenBank/DDBJ whole genome shotgun (WGS) entry which is preliminary data.</text>
</comment>
<protein>
    <recommendedName>
        <fullName evidence="2">PSP1 C-terminal domain-containing protein</fullName>
    </recommendedName>
</protein>
<dbReference type="InterPro" id="IPR007557">
    <property type="entry name" value="PSP1_C"/>
</dbReference>
<dbReference type="OrthoDB" id="243127at2759"/>
<gene>
    <name evidence="3" type="ORF">TRFO_17492</name>
</gene>
<reference evidence="3" key="1">
    <citation type="submission" date="2016-10" db="EMBL/GenBank/DDBJ databases">
        <authorList>
            <person name="Benchimol M."/>
            <person name="Almeida L.G."/>
            <person name="Vasconcelos A.T."/>
            <person name="Perreira-Neves A."/>
            <person name="Rosa I.A."/>
            <person name="Tasca T."/>
            <person name="Bogo M.R."/>
            <person name="de Souza W."/>
        </authorList>
    </citation>
    <scope>NUCLEOTIDE SEQUENCE [LARGE SCALE GENOMIC DNA]</scope>
    <source>
        <strain evidence="3">K</strain>
    </source>
</reference>
<organism evidence="3 4">
    <name type="scientific">Tritrichomonas foetus</name>
    <dbReference type="NCBI Taxonomy" id="1144522"/>
    <lineage>
        <taxon>Eukaryota</taxon>
        <taxon>Metamonada</taxon>
        <taxon>Parabasalia</taxon>
        <taxon>Tritrichomonadida</taxon>
        <taxon>Tritrichomonadidae</taxon>
        <taxon>Tritrichomonas</taxon>
    </lineage>
</organism>
<accession>A0A1J4KT49</accession>
<dbReference type="NCBIfam" id="NF041131">
    <property type="entry name" value="RicT_YaaT_fam"/>
    <property type="match status" value="1"/>
</dbReference>
<sequence>MSWDLFTNDDDDSPHDPPMTSLLPSSLRDVWDDQGNDSPNGLMVPRSPTPNHTNVAFGNPGSFQPSQVNTGMNQFPQSAPSISYMDINPSDVSFQGEIEQDDKAKTNLYYQVQFGSTRRAIFHATTKLQLNVNDFVLTEADRGFDVGRIVATIKKPALRDLKSAKLIVRLASQHEVAQLPQKAEREARALALCQAKVAELHLPMAITGAEFQFDGKKLTFYYTASSYVDFRVLVRTLFRVFGTRIWMCCTSDAPQ</sequence>
<evidence type="ECO:0000259" key="2">
    <source>
        <dbReference type="PROSITE" id="PS51411"/>
    </source>
</evidence>
<dbReference type="RefSeq" id="XP_068365797.1">
    <property type="nucleotide sequence ID" value="XM_068499620.1"/>
</dbReference>
<name>A0A1J4KT49_9EUKA</name>
<keyword evidence="4" id="KW-1185">Reference proteome</keyword>
<dbReference type="AlphaFoldDB" id="A0A1J4KT49"/>
<feature type="region of interest" description="Disordered" evidence="1">
    <location>
        <begin position="1"/>
        <end position="63"/>
    </location>
</feature>
<dbReference type="Proteomes" id="UP000179807">
    <property type="component" value="Unassembled WGS sequence"/>
</dbReference>
<dbReference type="VEuPathDB" id="TrichDB:TRFO_17492"/>